<organism evidence="2 3">
    <name type="scientific">Rhodotorula toruloides</name>
    <name type="common">Yeast</name>
    <name type="synonym">Rhodosporidium toruloides</name>
    <dbReference type="NCBI Taxonomy" id="5286"/>
    <lineage>
        <taxon>Eukaryota</taxon>
        <taxon>Fungi</taxon>
        <taxon>Dikarya</taxon>
        <taxon>Basidiomycota</taxon>
        <taxon>Pucciniomycotina</taxon>
        <taxon>Microbotryomycetes</taxon>
        <taxon>Sporidiobolales</taxon>
        <taxon>Sporidiobolaceae</taxon>
        <taxon>Rhodotorula</taxon>
    </lineage>
</organism>
<sequence>MPSTSRRDEDIVAELETLEEVLLYLDPDEIDYVNNQPLDLQDGAARRLALSGLRKKREGERRHFSERLASLVEPFSSKPSDPLRKYLFSINFIRKTRHLGGARTLLSSGALGISELDMTHALQESESINTPSLSDYLSPSSSDRGSRAPLWCALQTDLLKLYTEYNASQITSFFEQRSATALLDQPLADVLWEVPKRRRDEAVEAIGELKTFLYGPRAFKDVRHLHKGATTKTILECATSAYLALLGAILGGQRQPSHDHQLPVVLIELESTSSVDGDQDLLAFVTQFERMAQLNYSQAFFRVFGQNSVPYKVEQDTEKIVASGSQVLLQKIHLALEHAAGGQAHTGVVLSTENGIVAIWLPVFAAPYSGALARSLTDSLALTDSSPEPPRGSTTLDSAQGSFLLFSPITQVLQGGLFNVFLAHRLEESFTLYPPSHIRYFSNIVLTRPCYRVVVAAYASQGLYFWGDPHLAPTAISAPSSADSSSPPPLLPEVEGEDEDEIGDDGKKPPVALSCSSMTTVCGGLRASGESIRGAAVQWPSGGSGGDSGSSQVRAHASSGPSRIISPVSTCAIDVLLKLRSSSSLRRTWQGLQANDTLVRLPPLLPFTINGLPTPAPSPDRPPAKRRNASTTEDGGDESSSSDELVLEMEHVLVGFGSAGTVYRGKVAGASVLIKVSHTFDGLATEMENYQKLEMALGKEGEEGLELLTPVVGGRFRPATGEGELMIMEDAGTAMPRFSDWTCEQKSEGLRLLERLHKAGLQHGDVAERNFVLADDGTLRLGDLEHAQAHSCGGKCRELEWFRWTVVWGKEGL</sequence>
<evidence type="ECO:0000313" key="2">
    <source>
        <dbReference type="EMBL" id="PRQ77185.1"/>
    </source>
</evidence>
<gene>
    <name evidence="2" type="ORF">AAT19DRAFT_12603</name>
</gene>
<evidence type="ECO:0000313" key="3">
    <source>
        <dbReference type="Proteomes" id="UP000239560"/>
    </source>
</evidence>
<feature type="compositionally biased region" description="Acidic residues" evidence="1">
    <location>
        <begin position="494"/>
        <end position="503"/>
    </location>
</feature>
<dbReference type="AlphaFoldDB" id="A0A2T0AGR8"/>
<proteinExistence type="predicted"/>
<dbReference type="SUPFAM" id="SSF56112">
    <property type="entry name" value="Protein kinase-like (PK-like)"/>
    <property type="match status" value="1"/>
</dbReference>
<name>A0A2T0AGR8_RHOTO</name>
<dbReference type="PROSITE" id="PS00109">
    <property type="entry name" value="PROTEIN_KINASE_TYR"/>
    <property type="match status" value="1"/>
</dbReference>
<dbReference type="GO" id="GO:0004672">
    <property type="term" value="F:protein kinase activity"/>
    <property type="evidence" value="ECO:0007669"/>
    <property type="project" value="InterPro"/>
</dbReference>
<reference evidence="2 3" key="1">
    <citation type="journal article" date="2018" name="Elife">
        <title>Functional genomics of lipid metabolism in the oleaginous yeast Rhodosporidium toruloides.</title>
        <authorList>
            <person name="Coradetti S.T."/>
            <person name="Pinel D."/>
            <person name="Geiselman G."/>
            <person name="Ito M."/>
            <person name="Mondo S."/>
            <person name="Reilly M.C."/>
            <person name="Cheng Y.F."/>
            <person name="Bauer S."/>
            <person name="Grigoriev I."/>
            <person name="Gladden J.M."/>
            <person name="Simmons B.A."/>
            <person name="Brem R."/>
            <person name="Arkin A.P."/>
            <person name="Skerker J.M."/>
        </authorList>
    </citation>
    <scope>NUCLEOTIDE SEQUENCE [LARGE SCALE GENOMIC DNA]</scope>
    <source>
        <strain evidence="2 3">NBRC 0880</strain>
    </source>
</reference>
<dbReference type="EMBL" id="LCTV02000002">
    <property type="protein sequence ID" value="PRQ77185.1"/>
    <property type="molecule type" value="Genomic_DNA"/>
</dbReference>
<dbReference type="InterPro" id="IPR011009">
    <property type="entry name" value="Kinase-like_dom_sf"/>
</dbReference>
<feature type="region of interest" description="Disordered" evidence="1">
    <location>
        <begin position="536"/>
        <end position="561"/>
    </location>
</feature>
<accession>A0A2T0AGR8</accession>
<dbReference type="Proteomes" id="UP000239560">
    <property type="component" value="Unassembled WGS sequence"/>
</dbReference>
<dbReference type="InterPro" id="IPR008266">
    <property type="entry name" value="Tyr_kinase_AS"/>
</dbReference>
<comment type="caution">
    <text evidence="2">The sequence shown here is derived from an EMBL/GenBank/DDBJ whole genome shotgun (WGS) entry which is preliminary data.</text>
</comment>
<dbReference type="OrthoDB" id="2523927at2759"/>
<protein>
    <submittedName>
        <fullName evidence="2">Uncharacterized protein</fullName>
    </submittedName>
</protein>
<feature type="region of interest" description="Disordered" evidence="1">
    <location>
        <begin position="477"/>
        <end position="511"/>
    </location>
</feature>
<feature type="region of interest" description="Disordered" evidence="1">
    <location>
        <begin position="610"/>
        <end position="642"/>
    </location>
</feature>
<evidence type="ECO:0000256" key="1">
    <source>
        <dbReference type="SAM" id="MobiDB-lite"/>
    </source>
</evidence>